<name>A0ACB8S5W3_9AGAM</name>
<evidence type="ECO:0000313" key="2">
    <source>
        <dbReference type="Proteomes" id="UP000814033"/>
    </source>
</evidence>
<reference evidence="1" key="2">
    <citation type="journal article" date="2022" name="New Phytol.">
        <title>Evolutionary transition to the ectomycorrhizal habit in the genomes of a hyperdiverse lineage of mushroom-forming fungi.</title>
        <authorList>
            <person name="Looney B."/>
            <person name="Miyauchi S."/>
            <person name="Morin E."/>
            <person name="Drula E."/>
            <person name="Courty P.E."/>
            <person name="Kohler A."/>
            <person name="Kuo A."/>
            <person name="LaButti K."/>
            <person name="Pangilinan J."/>
            <person name="Lipzen A."/>
            <person name="Riley R."/>
            <person name="Andreopoulos W."/>
            <person name="He G."/>
            <person name="Johnson J."/>
            <person name="Nolan M."/>
            <person name="Tritt A."/>
            <person name="Barry K.W."/>
            <person name="Grigoriev I.V."/>
            <person name="Nagy L.G."/>
            <person name="Hibbett D."/>
            <person name="Henrissat B."/>
            <person name="Matheny P.B."/>
            <person name="Labbe J."/>
            <person name="Martin F.M."/>
        </authorList>
    </citation>
    <scope>NUCLEOTIDE SEQUENCE</scope>
    <source>
        <strain evidence="1">FP105234-sp</strain>
    </source>
</reference>
<sequence>MTSPGHAVASDVTLVSLIIEHASAHDLPALCRASKSLNAPAERALYKALTFYEPHTAGQVCRVLAHAPRLAQLVRAFSIVARYSRVRLPAGDLPNTWWQNVAHALRGMSALESLVLANLAGPTPYGWVLPAAPVFQLREARILFPWTADADAFVMHQRALRFLHVVDIAPGLDVPGVQEQAALADAPDVLLPALEIIDVPVRIATQFLGSPLTHIQVIPDAESLSSSGDVMAFMSHLWRVRETLRSLAVHDAPEYRSAEIVLQVAQHCPGLQYLGVLALPPASRSTLHTHLMGLPKLVILELEVSRWSPAPSLPMQRALATELQTYCSSLRIMIFWLHSHRFVFHLNQDTGVWVGRADPGPGGPSWRYL</sequence>
<comment type="caution">
    <text evidence="1">The sequence shown here is derived from an EMBL/GenBank/DDBJ whole genome shotgun (WGS) entry which is preliminary data.</text>
</comment>
<evidence type="ECO:0000313" key="1">
    <source>
        <dbReference type="EMBL" id="KAI0051498.1"/>
    </source>
</evidence>
<proteinExistence type="predicted"/>
<accession>A0ACB8S5W3</accession>
<gene>
    <name evidence="1" type="ORF">FA95DRAFT_1534686</name>
</gene>
<dbReference type="EMBL" id="MU275852">
    <property type="protein sequence ID" value="KAI0051498.1"/>
    <property type="molecule type" value="Genomic_DNA"/>
</dbReference>
<keyword evidence="2" id="KW-1185">Reference proteome</keyword>
<organism evidence="1 2">
    <name type="scientific">Auriscalpium vulgare</name>
    <dbReference type="NCBI Taxonomy" id="40419"/>
    <lineage>
        <taxon>Eukaryota</taxon>
        <taxon>Fungi</taxon>
        <taxon>Dikarya</taxon>
        <taxon>Basidiomycota</taxon>
        <taxon>Agaricomycotina</taxon>
        <taxon>Agaricomycetes</taxon>
        <taxon>Russulales</taxon>
        <taxon>Auriscalpiaceae</taxon>
        <taxon>Auriscalpium</taxon>
    </lineage>
</organism>
<reference evidence="1" key="1">
    <citation type="submission" date="2021-02" db="EMBL/GenBank/DDBJ databases">
        <authorList>
            <consortium name="DOE Joint Genome Institute"/>
            <person name="Ahrendt S."/>
            <person name="Looney B.P."/>
            <person name="Miyauchi S."/>
            <person name="Morin E."/>
            <person name="Drula E."/>
            <person name="Courty P.E."/>
            <person name="Chicoki N."/>
            <person name="Fauchery L."/>
            <person name="Kohler A."/>
            <person name="Kuo A."/>
            <person name="Labutti K."/>
            <person name="Pangilinan J."/>
            <person name="Lipzen A."/>
            <person name="Riley R."/>
            <person name="Andreopoulos W."/>
            <person name="He G."/>
            <person name="Johnson J."/>
            <person name="Barry K.W."/>
            <person name="Grigoriev I.V."/>
            <person name="Nagy L."/>
            <person name="Hibbett D."/>
            <person name="Henrissat B."/>
            <person name="Matheny P.B."/>
            <person name="Labbe J."/>
            <person name="Martin F."/>
        </authorList>
    </citation>
    <scope>NUCLEOTIDE SEQUENCE</scope>
    <source>
        <strain evidence="1">FP105234-sp</strain>
    </source>
</reference>
<dbReference type="Proteomes" id="UP000814033">
    <property type="component" value="Unassembled WGS sequence"/>
</dbReference>
<protein>
    <submittedName>
        <fullName evidence="1">Uncharacterized protein</fullName>
    </submittedName>
</protein>